<reference evidence="1" key="2">
    <citation type="journal article" date="2020" name="Nat. Commun.">
        <title>Large-scale genome sequencing of mycorrhizal fungi provides insights into the early evolution of symbiotic traits.</title>
        <authorList>
            <person name="Miyauchi S."/>
            <person name="Kiss E."/>
            <person name="Kuo A."/>
            <person name="Drula E."/>
            <person name="Kohler A."/>
            <person name="Sanchez-Garcia M."/>
            <person name="Morin E."/>
            <person name="Andreopoulos B."/>
            <person name="Barry K.W."/>
            <person name="Bonito G."/>
            <person name="Buee M."/>
            <person name="Carver A."/>
            <person name="Chen C."/>
            <person name="Cichocki N."/>
            <person name="Clum A."/>
            <person name="Culley D."/>
            <person name="Crous P.W."/>
            <person name="Fauchery L."/>
            <person name="Girlanda M."/>
            <person name="Hayes R.D."/>
            <person name="Keri Z."/>
            <person name="LaButti K."/>
            <person name="Lipzen A."/>
            <person name="Lombard V."/>
            <person name="Magnuson J."/>
            <person name="Maillard F."/>
            <person name="Murat C."/>
            <person name="Nolan M."/>
            <person name="Ohm R.A."/>
            <person name="Pangilinan J."/>
            <person name="Pereira M.F."/>
            <person name="Perotto S."/>
            <person name="Peter M."/>
            <person name="Pfister S."/>
            <person name="Riley R."/>
            <person name="Sitrit Y."/>
            <person name="Stielow J.B."/>
            <person name="Szollosi G."/>
            <person name="Zifcakova L."/>
            <person name="Stursova M."/>
            <person name="Spatafora J.W."/>
            <person name="Tedersoo L."/>
            <person name="Vaario L.M."/>
            <person name="Yamada A."/>
            <person name="Yan M."/>
            <person name="Wang P."/>
            <person name="Xu J."/>
            <person name="Bruns T."/>
            <person name="Baldrian P."/>
            <person name="Vilgalys R."/>
            <person name="Dunand C."/>
            <person name="Henrissat B."/>
            <person name="Grigoriev I.V."/>
            <person name="Hibbett D."/>
            <person name="Nagy L.G."/>
            <person name="Martin F.M."/>
        </authorList>
    </citation>
    <scope>NUCLEOTIDE SEQUENCE</scope>
    <source>
        <strain evidence="1">P2</strain>
    </source>
</reference>
<organism evidence="1 2">
    <name type="scientific">Thelephora ganbajun</name>
    <name type="common">Ganba fungus</name>
    <dbReference type="NCBI Taxonomy" id="370292"/>
    <lineage>
        <taxon>Eukaryota</taxon>
        <taxon>Fungi</taxon>
        <taxon>Dikarya</taxon>
        <taxon>Basidiomycota</taxon>
        <taxon>Agaricomycotina</taxon>
        <taxon>Agaricomycetes</taxon>
        <taxon>Thelephorales</taxon>
        <taxon>Thelephoraceae</taxon>
        <taxon>Thelephora</taxon>
    </lineage>
</organism>
<evidence type="ECO:0000313" key="1">
    <source>
        <dbReference type="EMBL" id="KAF9648964.1"/>
    </source>
</evidence>
<gene>
    <name evidence="1" type="ORF">BDM02DRAFT_2022110</name>
</gene>
<sequence length="197" mass="21153">MSPITAPQGQSQTASNDENVDVRGSSLILLQVPREKAAGLKKWKSLTRMFDSKEKSSPSLRQTSLAINTGTANSTVPCDIGDLTDSDFTQSLCYSPELAAIVSSGGRSKRWAFCLTPTPSEFEQSNQFSSDSLHRDEGVTSNKSTESEDEGIRRPTLYLILDPDQDPSCSSEVIMLVGTKEEIGGKTGGGDVLEKGS</sequence>
<dbReference type="Proteomes" id="UP000886501">
    <property type="component" value="Unassembled WGS sequence"/>
</dbReference>
<accession>A0ACB6ZHA9</accession>
<dbReference type="EMBL" id="MU118005">
    <property type="protein sequence ID" value="KAF9648964.1"/>
    <property type="molecule type" value="Genomic_DNA"/>
</dbReference>
<name>A0ACB6ZHA9_THEGA</name>
<proteinExistence type="predicted"/>
<comment type="caution">
    <text evidence="1">The sequence shown here is derived from an EMBL/GenBank/DDBJ whole genome shotgun (WGS) entry which is preliminary data.</text>
</comment>
<protein>
    <submittedName>
        <fullName evidence="1">Uncharacterized protein</fullName>
    </submittedName>
</protein>
<reference evidence="1" key="1">
    <citation type="submission" date="2019-10" db="EMBL/GenBank/DDBJ databases">
        <authorList>
            <consortium name="DOE Joint Genome Institute"/>
            <person name="Kuo A."/>
            <person name="Miyauchi S."/>
            <person name="Kiss E."/>
            <person name="Drula E."/>
            <person name="Kohler A."/>
            <person name="Sanchez-Garcia M."/>
            <person name="Andreopoulos B."/>
            <person name="Barry K.W."/>
            <person name="Bonito G."/>
            <person name="Buee M."/>
            <person name="Carver A."/>
            <person name="Chen C."/>
            <person name="Cichocki N."/>
            <person name="Clum A."/>
            <person name="Culley D."/>
            <person name="Crous P.W."/>
            <person name="Fauchery L."/>
            <person name="Girlanda M."/>
            <person name="Hayes R."/>
            <person name="Keri Z."/>
            <person name="Labutti K."/>
            <person name="Lipzen A."/>
            <person name="Lombard V."/>
            <person name="Magnuson J."/>
            <person name="Maillard F."/>
            <person name="Morin E."/>
            <person name="Murat C."/>
            <person name="Nolan M."/>
            <person name="Ohm R."/>
            <person name="Pangilinan J."/>
            <person name="Pereira M."/>
            <person name="Perotto S."/>
            <person name="Peter M."/>
            <person name="Riley R."/>
            <person name="Sitrit Y."/>
            <person name="Stielow B."/>
            <person name="Szollosi G."/>
            <person name="Zifcakova L."/>
            <person name="Stursova M."/>
            <person name="Spatafora J.W."/>
            <person name="Tedersoo L."/>
            <person name="Vaario L.-M."/>
            <person name="Yamada A."/>
            <person name="Yan M."/>
            <person name="Wang P."/>
            <person name="Xu J."/>
            <person name="Bruns T."/>
            <person name="Baldrian P."/>
            <person name="Vilgalys R."/>
            <person name="Henrissat B."/>
            <person name="Grigoriev I.V."/>
            <person name="Hibbett D."/>
            <person name="Nagy L.G."/>
            <person name="Martin F.M."/>
        </authorList>
    </citation>
    <scope>NUCLEOTIDE SEQUENCE</scope>
    <source>
        <strain evidence="1">P2</strain>
    </source>
</reference>
<keyword evidence="2" id="KW-1185">Reference proteome</keyword>
<evidence type="ECO:0000313" key="2">
    <source>
        <dbReference type="Proteomes" id="UP000886501"/>
    </source>
</evidence>